<dbReference type="AlphaFoldDB" id="A0A1S8KW14"/>
<sequence>MEQFQGSAKMKKNAKQIVHELYNDISISKDPKYSDILEVLQKVYLKLEKQKYELDPGPLINRLVNYLYFTAYTNKIRFTEYQEELIRNLSEIGRTAGINGLYRADYGDKSQF</sequence>
<proteinExistence type="predicted"/>
<dbReference type="InterPro" id="IPR015046">
    <property type="entry name" value="LciA_Immunity-like"/>
</dbReference>
<accession>A0A1S8KW14</accession>
<dbReference type="Proteomes" id="UP000191171">
    <property type="component" value="Unassembled WGS sequence"/>
</dbReference>
<gene>
    <name evidence="1" type="ORF">B1P95_01635</name>
</gene>
<dbReference type="InterPro" id="IPR023130">
    <property type="entry name" value="Ta0600-like_sf"/>
</dbReference>
<dbReference type="Pfam" id="PF08951">
    <property type="entry name" value="EntA_Immun"/>
    <property type="match status" value="1"/>
</dbReference>
<name>A0A1S8KW14_ENTFC</name>
<evidence type="ECO:0000313" key="1">
    <source>
        <dbReference type="EMBL" id="OOL83914.1"/>
    </source>
</evidence>
<reference evidence="1 2" key="1">
    <citation type="submission" date="2017-02" db="EMBL/GenBank/DDBJ databases">
        <title>Clonality and virulence of isolates of VRE in Hematopoietic Stem Cell Transplanted (HSCT) patients.</title>
        <authorList>
            <person name="Marchi A.P."/>
            <person name="Martins R.C."/>
            <person name="Marie S.K."/>
            <person name="Levin A.S."/>
            <person name="Costa S.F."/>
        </authorList>
    </citation>
    <scope>NUCLEOTIDE SEQUENCE [LARGE SCALE GENOMIC DNA]</scope>
    <source>
        <strain evidence="1 2">LIM1759</strain>
    </source>
</reference>
<dbReference type="Gene3D" id="1.20.1440.50">
    <property type="entry name" value="Ta0600-like"/>
    <property type="match status" value="1"/>
</dbReference>
<comment type="caution">
    <text evidence="1">The sequence shown here is derived from an EMBL/GenBank/DDBJ whole genome shotgun (WGS) entry which is preliminary data.</text>
</comment>
<protein>
    <submittedName>
        <fullName evidence="1">Bacteriocin immunity protein</fullName>
    </submittedName>
</protein>
<dbReference type="EMBL" id="MVGJ01000008">
    <property type="protein sequence ID" value="OOL83914.1"/>
    <property type="molecule type" value="Genomic_DNA"/>
</dbReference>
<dbReference type="SUPFAM" id="SSF109797">
    <property type="entry name" value="Bacteriocin immunity protein-like"/>
    <property type="match status" value="1"/>
</dbReference>
<dbReference type="GO" id="GO:0030153">
    <property type="term" value="P:bacteriocin immunity"/>
    <property type="evidence" value="ECO:0007669"/>
    <property type="project" value="InterPro"/>
</dbReference>
<evidence type="ECO:0000313" key="2">
    <source>
        <dbReference type="Proteomes" id="UP000191171"/>
    </source>
</evidence>
<organism evidence="1 2">
    <name type="scientific">Enterococcus faecium</name>
    <name type="common">Streptococcus faecium</name>
    <dbReference type="NCBI Taxonomy" id="1352"/>
    <lineage>
        <taxon>Bacteria</taxon>
        <taxon>Bacillati</taxon>
        <taxon>Bacillota</taxon>
        <taxon>Bacilli</taxon>
        <taxon>Lactobacillales</taxon>
        <taxon>Enterococcaceae</taxon>
        <taxon>Enterococcus</taxon>
    </lineage>
</organism>